<reference evidence="12" key="1">
    <citation type="submission" date="2025-08" db="UniProtKB">
        <authorList>
            <consortium name="RefSeq"/>
        </authorList>
    </citation>
    <scope>IDENTIFICATION</scope>
</reference>
<feature type="transmembrane region" description="Helical" evidence="10">
    <location>
        <begin position="130"/>
        <end position="152"/>
    </location>
</feature>
<keyword evidence="5 10" id="KW-0552">Olfaction</keyword>
<feature type="transmembrane region" description="Helical" evidence="10">
    <location>
        <begin position="65"/>
        <end position="90"/>
    </location>
</feature>
<comment type="caution">
    <text evidence="10">Lacks conserved residue(s) required for the propagation of feature annotation.</text>
</comment>
<accession>A0A6P3XNM7</accession>
<keyword evidence="3 10" id="KW-0716">Sensory transduction</keyword>
<proteinExistence type="inferred from homology"/>
<evidence type="ECO:0000313" key="12">
    <source>
        <dbReference type="RefSeq" id="XP_014480071.1"/>
    </source>
</evidence>
<feature type="transmembrane region" description="Helical" evidence="10">
    <location>
        <begin position="20"/>
        <end position="45"/>
    </location>
</feature>
<evidence type="ECO:0000256" key="10">
    <source>
        <dbReference type="RuleBase" id="RU351113"/>
    </source>
</evidence>
<dbReference type="KEGG" id="dqu:106747234"/>
<dbReference type="GeneID" id="106747234"/>
<feature type="transmembrane region" description="Helical" evidence="10">
    <location>
        <begin position="303"/>
        <end position="323"/>
    </location>
</feature>
<dbReference type="GO" id="GO:0004984">
    <property type="term" value="F:olfactory receptor activity"/>
    <property type="evidence" value="ECO:0007669"/>
    <property type="project" value="InterPro"/>
</dbReference>
<keyword evidence="11" id="KW-1185">Reference proteome</keyword>
<dbReference type="Proteomes" id="UP000515204">
    <property type="component" value="Unplaced"/>
</dbReference>
<dbReference type="PANTHER" id="PTHR21137">
    <property type="entry name" value="ODORANT RECEPTOR"/>
    <property type="match status" value="1"/>
</dbReference>
<dbReference type="InterPro" id="IPR004117">
    <property type="entry name" value="7tm6_olfct_rcpt"/>
</dbReference>
<keyword evidence="7 10" id="KW-0472">Membrane</keyword>
<gene>
    <name evidence="12" type="primary">LOC106747234</name>
</gene>
<dbReference type="Pfam" id="PF02949">
    <property type="entry name" value="7tm_6"/>
    <property type="match status" value="1"/>
</dbReference>
<feature type="transmembrane region" description="Helical" evidence="10">
    <location>
        <begin position="267"/>
        <end position="291"/>
    </location>
</feature>
<evidence type="ECO:0000256" key="4">
    <source>
        <dbReference type="ARBA" id="ARBA00022692"/>
    </source>
</evidence>
<keyword evidence="2" id="KW-1003">Cell membrane</keyword>
<protein>
    <recommendedName>
        <fullName evidence="10">Odorant receptor</fullName>
    </recommendedName>
</protein>
<keyword evidence="9 10" id="KW-0807">Transducer</keyword>
<dbReference type="GO" id="GO:0007165">
    <property type="term" value="P:signal transduction"/>
    <property type="evidence" value="ECO:0007669"/>
    <property type="project" value="UniProtKB-KW"/>
</dbReference>
<comment type="subcellular location">
    <subcellularLocation>
        <location evidence="1 10">Cell membrane</location>
        <topology evidence="1 10">Multi-pass membrane protein</topology>
    </subcellularLocation>
</comment>
<dbReference type="OrthoDB" id="8185860at2759"/>
<feature type="transmembrane region" description="Helical" evidence="10">
    <location>
        <begin position="189"/>
        <end position="213"/>
    </location>
</feature>
<dbReference type="PANTHER" id="PTHR21137:SF35">
    <property type="entry name" value="ODORANT RECEPTOR 19A-RELATED"/>
    <property type="match status" value="1"/>
</dbReference>
<dbReference type="GO" id="GO:0005549">
    <property type="term" value="F:odorant binding"/>
    <property type="evidence" value="ECO:0007669"/>
    <property type="project" value="InterPro"/>
</dbReference>
<keyword evidence="6 10" id="KW-1133">Transmembrane helix</keyword>
<evidence type="ECO:0000313" key="11">
    <source>
        <dbReference type="Proteomes" id="UP000515204"/>
    </source>
</evidence>
<evidence type="ECO:0000256" key="9">
    <source>
        <dbReference type="ARBA" id="ARBA00023224"/>
    </source>
</evidence>
<comment type="similarity">
    <text evidence="10">Belongs to the insect chemoreceptor superfamily. Heteromeric odorant receptor channel (TC 1.A.69) family.</text>
</comment>
<dbReference type="AlphaFoldDB" id="A0A6P3XNM7"/>
<dbReference type="RefSeq" id="XP_014480071.1">
    <property type="nucleotide sequence ID" value="XM_014624585.1"/>
</dbReference>
<name>A0A6P3XNM7_DINQU</name>
<evidence type="ECO:0000256" key="1">
    <source>
        <dbReference type="ARBA" id="ARBA00004651"/>
    </source>
</evidence>
<evidence type="ECO:0000256" key="8">
    <source>
        <dbReference type="ARBA" id="ARBA00023170"/>
    </source>
</evidence>
<organism evidence="11 12">
    <name type="scientific">Dinoponera quadriceps</name>
    <name type="common">South American ant</name>
    <dbReference type="NCBI Taxonomy" id="609295"/>
    <lineage>
        <taxon>Eukaryota</taxon>
        <taxon>Metazoa</taxon>
        <taxon>Ecdysozoa</taxon>
        <taxon>Arthropoda</taxon>
        <taxon>Hexapoda</taxon>
        <taxon>Insecta</taxon>
        <taxon>Pterygota</taxon>
        <taxon>Neoptera</taxon>
        <taxon>Endopterygota</taxon>
        <taxon>Hymenoptera</taxon>
        <taxon>Apocrita</taxon>
        <taxon>Aculeata</taxon>
        <taxon>Formicoidea</taxon>
        <taxon>Formicidae</taxon>
        <taxon>Ponerinae</taxon>
        <taxon>Ponerini</taxon>
        <taxon>Dinoponera</taxon>
    </lineage>
</organism>
<evidence type="ECO:0000256" key="5">
    <source>
        <dbReference type="ARBA" id="ARBA00022725"/>
    </source>
</evidence>
<evidence type="ECO:0000256" key="3">
    <source>
        <dbReference type="ARBA" id="ARBA00022606"/>
    </source>
</evidence>
<evidence type="ECO:0000256" key="6">
    <source>
        <dbReference type="ARBA" id="ARBA00022989"/>
    </source>
</evidence>
<evidence type="ECO:0000256" key="2">
    <source>
        <dbReference type="ARBA" id="ARBA00022475"/>
    </source>
</evidence>
<dbReference type="GO" id="GO:0005886">
    <property type="term" value="C:plasma membrane"/>
    <property type="evidence" value="ECO:0007669"/>
    <property type="project" value="UniProtKB-SubCell"/>
</dbReference>
<sequence>MTRKSTVMARKNTISRMVEILLPMFGVWPGRPCVIIFRVFWVASAVFVEFCHYRYFVSHLSAENFFDLVDCLCSFLAHGKVITKLIMFWVNQRKLMETLALMTDDWSDRANNNDAGMHMMARKAKTCNRITNAIMILHTMTIVTYCTGMIIADVNVTDQTTEVPYINKVQMPFRVDTQPMYRFVLIAEYVHMIISNWGAGIANAILLTLILHVGGQMDILQRWLSELASKDLGSERESIARTASKIIQKHQRIIYFSENIENLYTHIALFLFASNTILICSLGFLIVTAIGSPDATEQIMKSLLFYTSTNLEAFLFCFAGEYLNNKSKKIGFAAYNCAWYNLKPKESRILLFIILRSQRQLTLTAGKMMDLTLESFASIMNASGSYLSVLLAMQ</sequence>
<keyword evidence="4 10" id="KW-0812">Transmembrane</keyword>
<evidence type="ECO:0000256" key="7">
    <source>
        <dbReference type="ARBA" id="ARBA00023136"/>
    </source>
</evidence>
<keyword evidence="8 10" id="KW-0675">Receptor</keyword>